<dbReference type="EMBL" id="CP018082">
    <property type="protein sequence ID" value="APE37139.1"/>
    <property type="molecule type" value="Genomic_DNA"/>
</dbReference>
<dbReference type="RefSeq" id="WP_071930308.1">
    <property type="nucleotide sequence ID" value="NZ_CP018082.1"/>
</dbReference>
<dbReference type="GO" id="GO:0000166">
    <property type="term" value="F:nucleotide binding"/>
    <property type="evidence" value="ECO:0007669"/>
    <property type="project" value="InterPro"/>
</dbReference>
<dbReference type="OrthoDB" id="9815825at2"/>
<evidence type="ECO:0000259" key="2">
    <source>
        <dbReference type="Pfam" id="PF22725"/>
    </source>
</evidence>
<evidence type="ECO:0000313" key="4">
    <source>
        <dbReference type="Proteomes" id="UP000183810"/>
    </source>
</evidence>
<dbReference type="Pfam" id="PF01408">
    <property type="entry name" value="GFO_IDH_MocA"/>
    <property type="match status" value="1"/>
</dbReference>
<feature type="domain" description="GFO/IDH/MocA-like oxidoreductase" evidence="2">
    <location>
        <begin position="188"/>
        <end position="248"/>
    </location>
</feature>
<keyword evidence="4" id="KW-1185">Reference proteome</keyword>
<dbReference type="PANTHER" id="PTHR43377:SF1">
    <property type="entry name" value="BILIVERDIN REDUCTASE A"/>
    <property type="match status" value="1"/>
</dbReference>
<dbReference type="InterPro" id="IPR000683">
    <property type="entry name" value="Gfo/Idh/MocA-like_OxRdtase_N"/>
</dbReference>
<dbReference type="InterPro" id="IPR055170">
    <property type="entry name" value="GFO_IDH_MocA-like_dom"/>
</dbReference>
<evidence type="ECO:0000313" key="3">
    <source>
        <dbReference type="EMBL" id="APE37139.1"/>
    </source>
</evidence>
<dbReference type="InterPro" id="IPR036291">
    <property type="entry name" value="NAD(P)-bd_dom_sf"/>
</dbReference>
<organism evidence="3 4">
    <name type="scientific">Nocardia mangyaensis</name>
    <dbReference type="NCBI Taxonomy" id="2213200"/>
    <lineage>
        <taxon>Bacteria</taxon>
        <taxon>Bacillati</taxon>
        <taxon>Actinomycetota</taxon>
        <taxon>Actinomycetes</taxon>
        <taxon>Mycobacteriales</taxon>
        <taxon>Nocardiaceae</taxon>
        <taxon>Nocardia</taxon>
    </lineage>
</organism>
<dbReference type="SUPFAM" id="SSF51735">
    <property type="entry name" value="NAD(P)-binding Rossmann-fold domains"/>
    <property type="match status" value="1"/>
</dbReference>
<name>A0A1J0VYJ8_9NOCA</name>
<protein>
    <submittedName>
        <fullName evidence="3">Uncharacterized protein</fullName>
    </submittedName>
</protein>
<dbReference type="Gene3D" id="3.30.360.10">
    <property type="entry name" value="Dihydrodipicolinate Reductase, domain 2"/>
    <property type="match status" value="1"/>
</dbReference>
<dbReference type="Gene3D" id="3.40.50.720">
    <property type="entry name" value="NAD(P)-binding Rossmann-like Domain"/>
    <property type="match status" value="1"/>
</dbReference>
<feature type="domain" description="Gfo/Idh/MocA-like oxidoreductase N-terminal" evidence="1">
    <location>
        <begin position="10"/>
        <end position="144"/>
    </location>
</feature>
<sequence length="353" mass="38346">MINNNAPRPLRVGVVGMGWFGRTHLDAWSSVRGATVVAVCDRDPAAMADVGDAPQEAFHSDAGSGGRRPIPAGVARYEKLQDMLAAGVDLVDVVTTESEHEWCIRTALEAGADVVVEKPIALDPAAAHELVELARARDRHLYVAQVLRFDPRYIALSEMVAGSTLRHLSFARTFQSVAHQVYGRTHPVLNAAVHDIDIAVWLVGRAPERVSAYGSHLLGHEHPDCIDLVLEWGPLRAVIQNSWHLASTCPFGFTFDATIQAAEGTWTLRSEPVIHAWTTAQASAPEMWLWPRYGGARQGALVSELQHITDCVADGRDSDRVPLSQVLDVMETCHAAITALSSGQPQTLTKAMP</sequence>
<dbReference type="KEGG" id="nsl:BOX37_28025"/>
<accession>A0A1J0VYJ8</accession>
<dbReference type="Pfam" id="PF22725">
    <property type="entry name" value="GFO_IDH_MocA_C3"/>
    <property type="match status" value="1"/>
</dbReference>
<dbReference type="Proteomes" id="UP000183810">
    <property type="component" value="Chromosome"/>
</dbReference>
<dbReference type="AlphaFoldDB" id="A0A1J0VYJ8"/>
<gene>
    <name evidence="3" type="ORF">BOX37_28025</name>
</gene>
<dbReference type="PANTHER" id="PTHR43377">
    <property type="entry name" value="BILIVERDIN REDUCTASE A"/>
    <property type="match status" value="1"/>
</dbReference>
<dbReference type="InterPro" id="IPR051450">
    <property type="entry name" value="Gfo/Idh/MocA_Oxidoreductases"/>
</dbReference>
<reference evidence="3" key="1">
    <citation type="submission" date="2016-11" db="EMBL/GenBank/DDBJ databases">
        <authorList>
            <person name="Jaros S."/>
            <person name="Januszkiewicz K."/>
            <person name="Wedrychowicz H."/>
        </authorList>
    </citation>
    <scope>NUCLEOTIDE SEQUENCE [LARGE SCALE GENOMIC DNA]</scope>
    <source>
        <strain evidence="3">Y48</strain>
    </source>
</reference>
<proteinExistence type="predicted"/>
<evidence type="ECO:0000259" key="1">
    <source>
        <dbReference type="Pfam" id="PF01408"/>
    </source>
</evidence>
<dbReference type="SUPFAM" id="SSF55347">
    <property type="entry name" value="Glyceraldehyde-3-phosphate dehydrogenase-like, C-terminal domain"/>
    <property type="match status" value="1"/>
</dbReference>